<feature type="domain" description="Thioredoxin" evidence="9">
    <location>
        <begin position="317"/>
        <end position="462"/>
    </location>
</feature>
<dbReference type="InterPro" id="IPR012336">
    <property type="entry name" value="Thioredoxin-like_fold"/>
</dbReference>
<evidence type="ECO:0000256" key="5">
    <source>
        <dbReference type="ARBA" id="ARBA00025782"/>
    </source>
</evidence>
<dbReference type="InterPro" id="IPR017937">
    <property type="entry name" value="Thioredoxin_CS"/>
</dbReference>
<dbReference type="InterPro" id="IPR013766">
    <property type="entry name" value="Thioredoxin_domain"/>
</dbReference>
<feature type="compositionally biased region" description="Acidic residues" evidence="8">
    <location>
        <begin position="475"/>
        <end position="488"/>
    </location>
</feature>
<evidence type="ECO:0000313" key="10">
    <source>
        <dbReference type="EMBL" id="CAA7401224.1"/>
    </source>
</evidence>
<dbReference type="PROSITE" id="PS51352">
    <property type="entry name" value="THIOREDOXIN_2"/>
    <property type="match status" value="2"/>
</dbReference>
<sequence>MEGLDGGKVQDLASLLSGEGRDYVVRKNSDKVPVTDLGGKIVAIYFSGHWCPPCRRFTPVLAETYDELSPKGFEVVFVSSDRDEESFNEYFDGMPWLAVPFSDAAARRRIKELFNVRGIPLLVVLDGSTGKVLTTEGVGVVREYGTAGFPFSSERLAQLKEEEEEARRNQTLKTLLASGSRDFVIRSNGDKVPISEIEGKLVCLYFLAGSFPPCVEFQSTLSEMYGELKNRGEPFEVIALPLDDVESSLGEMPWLAVPFKDKAIEKLTRYFELSTIPTLVVIAPDGKTLNPNAAEIVEEHGVDAYPFSPERLAELVELERQREESQTLESVLVSGSLDYVIGKNGSKVPVSELVGKNVLLYFSAHWCPPCRGFTPKLIQVYHEIKARDAAFEVVFISSDQDQDSFEEYYSSMPWLALPLGDPRKKSLNQRFKIDGIPSLVAIGPSGRTVTTEARDMIEERGSAAYPFTDDAGLGGDDDDDDDDDEEKEDEKCAAAAAPEGYVCEGDVCRKA</sequence>
<accession>A0A7I8KW74</accession>
<dbReference type="AlphaFoldDB" id="A0A7I8KW74"/>
<dbReference type="Proteomes" id="UP000663760">
    <property type="component" value="Chromosome 9"/>
</dbReference>
<dbReference type="Pfam" id="PF13905">
    <property type="entry name" value="Thioredoxin_8"/>
    <property type="match status" value="3"/>
</dbReference>
<evidence type="ECO:0000256" key="1">
    <source>
        <dbReference type="ARBA" id="ARBA00012612"/>
    </source>
</evidence>
<reference evidence="10" key="1">
    <citation type="submission" date="2020-02" db="EMBL/GenBank/DDBJ databases">
        <authorList>
            <person name="Scholz U."/>
            <person name="Mascher M."/>
            <person name="Fiebig A."/>
        </authorList>
    </citation>
    <scope>NUCLEOTIDE SEQUENCE</scope>
</reference>
<dbReference type="SUPFAM" id="SSF52833">
    <property type="entry name" value="Thioredoxin-like"/>
    <property type="match status" value="3"/>
</dbReference>
<dbReference type="EMBL" id="LR746272">
    <property type="protein sequence ID" value="CAA7401224.1"/>
    <property type="molecule type" value="Genomic_DNA"/>
</dbReference>
<protein>
    <recommendedName>
        <fullName evidence="1">protein-disulfide reductase</fullName>
        <ecNumber evidence="1">1.8.1.8</ecNumber>
    </recommendedName>
</protein>
<evidence type="ECO:0000259" key="9">
    <source>
        <dbReference type="PROSITE" id="PS51352"/>
    </source>
</evidence>
<keyword evidence="4" id="KW-0520">NAD</keyword>
<organism evidence="10 11">
    <name type="scientific">Spirodela intermedia</name>
    <name type="common">Intermediate duckweed</name>
    <dbReference type="NCBI Taxonomy" id="51605"/>
    <lineage>
        <taxon>Eukaryota</taxon>
        <taxon>Viridiplantae</taxon>
        <taxon>Streptophyta</taxon>
        <taxon>Embryophyta</taxon>
        <taxon>Tracheophyta</taxon>
        <taxon>Spermatophyta</taxon>
        <taxon>Magnoliopsida</taxon>
        <taxon>Liliopsida</taxon>
        <taxon>Araceae</taxon>
        <taxon>Lemnoideae</taxon>
        <taxon>Spirodela</taxon>
    </lineage>
</organism>
<evidence type="ECO:0000256" key="7">
    <source>
        <dbReference type="ARBA" id="ARBA00047804"/>
    </source>
</evidence>
<proteinExistence type="inferred from homology"/>
<dbReference type="GO" id="GO:0004791">
    <property type="term" value="F:thioredoxin-disulfide reductase (NADPH) activity"/>
    <property type="evidence" value="ECO:0007669"/>
    <property type="project" value="InterPro"/>
</dbReference>
<evidence type="ECO:0000256" key="2">
    <source>
        <dbReference type="ARBA" id="ARBA00022737"/>
    </source>
</evidence>
<dbReference type="InterPro" id="IPR052259">
    <property type="entry name" value="Nucleoredoxin-like"/>
</dbReference>
<dbReference type="PROSITE" id="PS00194">
    <property type="entry name" value="THIOREDOXIN_1"/>
    <property type="match status" value="1"/>
</dbReference>
<dbReference type="Gene3D" id="3.40.30.10">
    <property type="entry name" value="Glutaredoxin"/>
    <property type="match status" value="3"/>
</dbReference>
<evidence type="ECO:0000256" key="6">
    <source>
        <dbReference type="ARBA" id="ARBA00047388"/>
    </source>
</evidence>
<evidence type="ECO:0000313" key="11">
    <source>
        <dbReference type="Proteomes" id="UP000663760"/>
    </source>
</evidence>
<dbReference type="EC" id="1.8.1.8" evidence="1"/>
<name>A0A7I8KW74_SPIIN</name>
<evidence type="ECO:0000256" key="3">
    <source>
        <dbReference type="ARBA" id="ARBA00023002"/>
    </source>
</evidence>
<comment type="similarity">
    <text evidence="5">Belongs to the nucleoredoxin family.</text>
</comment>
<dbReference type="CDD" id="cd03009">
    <property type="entry name" value="TryX_like_TryX_NRX"/>
    <property type="match status" value="2"/>
</dbReference>
<dbReference type="PANTHER" id="PTHR13871:SF96">
    <property type="entry name" value="THIOREDOXIN DOMAIN-CONTAINING PROTEIN"/>
    <property type="match status" value="1"/>
</dbReference>
<dbReference type="PANTHER" id="PTHR13871">
    <property type="entry name" value="THIOREDOXIN"/>
    <property type="match status" value="1"/>
</dbReference>
<dbReference type="OrthoDB" id="409136at2759"/>
<comment type="catalytic activity">
    <reaction evidence="6">
        <text>[protein]-dithiol + NAD(+) = [protein]-disulfide + NADH + H(+)</text>
        <dbReference type="Rhea" id="RHEA:18749"/>
        <dbReference type="Rhea" id="RHEA-COMP:10593"/>
        <dbReference type="Rhea" id="RHEA-COMP:10594"/>
        <dbReference type="ChEBI" id="CHEBI:15378"/>
        <dbReference type="ChEBI" id="CHEBI:29950"/>
        <dbReference type="ChEBI" id="CHEBI:50058"/>
        <dbReference type="ChEBI" id="CHEBI:57540"/>
        <dbReference type="ChEBI" id="CHEBI:57945"/>
        <dbReference type="EC" id="1.8.1.8"/>
    </reaction>
</comment>
<keyword evidence="11" id="KW-1185">Reference proteome</keyword>
<keyword evidence="3" id="KW-0560">Oxidoreductase</keyword>
<evidence type="ECO:0000256" key="4">
    <source>
        <dbReference type="ARBA" id="ARBA00023027"/>
    </source>
</evidence>
<evidence type="ECO:0000256" key="8">
    <source>
        <dbReference type="SAM" id="MobiDB-lite"/>
    </source>
</evidence>
<gene>
    <name evidence="10" type="ORF">SI8410_09011902</name>
</gene>
<dbReference type="InterPro" id="IPR045870">
    <property type="entry name" value="TryX_NRX_thioredoxin_dom"/>
</dbReference>
<feature type="region of interest" description="Disordered" evidence="8">
    <location>
        <begin position="460"/>
        <end position="493"/>
    </location>
</feature>
<dbReference type="InterPro" id="IPR036249">
    <property type="entry name" value="Thioredoxin-like_sf"/>
</dbReference>
<comment type="catalytic activity">
    <reaction evidence="7">
        <text>[protein]-dithiol + NADP(+) = [protein]-disulfide + NADPH + H(+)</text>
        <dbReference type="Rhea" id="RHEA:18753"/>
        <dbReference type="Rhea" id="RHEA-COMP:10593"/>
        <dbReference type="Rhea" id="RHEA-COMP:10594"/>
        <dbReference type="ChEBI" id="CHEBI:15378"/>
        <dbReference type="ChEBI" id="CHEBI:29950"/>
        <dbReference type="ChEBI" id="CHEBI:50058"/>
        <dbReference type="ChEBI" id="CHEBI:57783"/>
        <dbReference type="ChEBI" id="CHEBI:58349"/>
        <dbReference type="EC" id="1.8.1.8"/>
    </reaction>
</comment>
<feature type="domain" description="Thioredoxin" evidence="9">
    <location>
        <begin position="1"/>
        <end position="161"/>
    </location>
</feature>
<keyword evidence="2" id="KW-0677">Repeat</keyword>